<gene>
    <name evidence="1" type="ORF">CIT26_01500</name>
</gene>
<dbReference type="AlphaFoldDB" id="A0A271LW18"/>
<sequence>MEEDSAFAFVRCQMPFLGTVDPDQLSIITRALDEHCQTIGIPPHSVERENLASRVLALFGQGVTTLEDLKKALASDSAPE</sequence>
<proteinExistence type="predicted"/>
<dbReference type="Proteomes" id="UP000216442">
    <property type="component" value="Unassembled WGS sequence"/>
</dbReference>
<dbReference type="EMBL" id="NPKJ01000006">
    <property type="protein sequence ID" value="PAQ12284.1"/>
    <property type="molecule type" value="Genomic_DNA"/>
</dbReference>
<accession>A0A271LW18</accession>
<keyword evidence="2" id="KW-1185">Reference proteome</keyword>
<comment type="caution">
    <text evidence="1">The sequence shown here is derived from an EMBL/GenBank/DDBJ whole genome shotgun (WGS) entry which is preliminary data.</text>
</comment>
<evidence type="ECO:0000313" key="2">
    <source>
        <dbReference type="Proteomes" id="UP000216442"/>
    </source>
</evidence>
<organism evidence="1 2">
    <name type="scientific">Mesorhizobium temperatum</name>
    <dbReference type="NCBI Taxonomy" id="241416"/>
    <lineage>
        <taxon>Bacteria</taxon>
        <taxon>Pseudomonadati</taxon>
        <taxon>Pseudomonadota</taxon>
        <taxon>Alphaproteobacteria</taxon>
        <taxon>Hyphomicrobiales</taxon>
        <taxon>Phyllobacteriaceae</taxon>
        <taxon>Mesorhizobium</taxon>
    </lineage>
</organism>
<reference evidence="1 2" key="1">
    <citation type="submission" date="2017-08" db="EMBL/GenBank/DDBJ databases">
        <title>Mesorhizobium wenxinae sp. nov., a novel rhizobial species isolated from root nodules of chickpea (Cicer arietinum L.).</title>
        <authorList>
            <person name="Zhang J."/>
        </authorList>
    </citation>
    <scope>NUCLEOTIDE SEQUENCE [LARGE SCALE GENOMIC DNA]</scope>
    <source>
        <strain evidence="1 2">SDW018</strain>
    </source>
</reference>
<protein>
    <submittedName>
        <fullName evidence="1">Uncharacterized protein</fullName>
    </submittedName>
</protein>
<evidence type="ECO:0000313" key="1">
    <source>
        <dbReference type="EMBL" id="PAQ12284.1"/>
    </source>
</evidence>
<name>A0A271LW18_9HYPH</name>